<reference evidence="8" key="1">
    <citation type="submission" date="2012-06" db="EMBL/GenBank/DDBJ databases">
        <title>The genome sequence of Coniosporium apollinis CBS 100218.</title>
        <authorList>
            <consortium name="The Broad Institute Genome Sequencing Platform"/>
            <person name="Cuomo C."/>
            <person name="Gorbushina A."/>
            <person name="Noack S."/>
            <person name="Walker B."/>
            <person name="Young S.K."/>
            <person name="Zeng Q."/>
            <person name="Gargeya S."/>
            <person name="Fitzgerald M."/>
            <person name="Haas B."/>
            <person name="Abouelleil A."/>
            <person name="Alvarado L."/>
            <person name="Arachchi H.M."/>
            <person name="Berlin A.M."/>
            <person name="Chapman S.B."/>
            <person name="Goldberg J."/>
            <person name="Griggs A."/>
            <person name="Gujja S."/>
            <person name="Hansen M."/>
            <person name="Howarth C."/>
            <person name="Imamovic A."/>
            <person name="Larimer J."/>
            <person name="McCowan C."/>
            <person name="Montmayeur A."/>
            <person name="Murphy C."/>
            <person name="Neiman D."/>
            <person name="Pearson M."/>
            <person name="Priest M."/>
            <person name="Roberts A."/>
            <person name="Saif S."/>
            <person name="Shea T."/>
            <person name="Sisk P."/>
            <person name="Sykes S."/>
            <person name="Wortman J."/>
            <person name="Nusbaum C."/>
            <person name="Birren B."/>
        </authorList>
    </citation>
    <scope>NUCLEOTIDE SEQUENCE [LARGE SCALE GENOMIC DNA]</scope>
    <source>
        <strain evidence="8">CBS 100218</strain>
    </source>
</reference>
<dbReference type="Gene3D" id="2.60.420.10">
    <property type="entry name" value="Maltose phosphorylase, domain 3"/>
    <property type="match status" value="1"/>
</dbReference>
<protein>
    <recommendedName>
        <fullName evidence="2">alpha-L-rhamnosidase</fullName>
        <ecNumber evidence="2">3.2.1.40</ecNumber>
    </recommendedName>
</protein>
<dbReference type="eggNOG" id="ENOG502QW2K">
    <property type="taxonomic scope" value="Eukaryota"/>
</dbReference>
<dbReference type="InterPro" id="IPR008928">
    <property type="entry name" value="6-hairpin_glycosidase_sf"/>
</dbReference>
<keyword evidence="8" id="KW-1185">Reference proteome</keyword>
<evidence type="ECO:0000256" key="3">
    <source>
        <dbReference type="ARBA" id="ARBA00022801"/>
    </source>
</evidence>
<evidence type="ECO:0000259" key="6">
    <source>
        <dbReference type="Pfam" id="PF17390"/>
    </source>
</evidence>
<dbReference type="RefSeq" id="XP_007785264.1">
    <property type="nucleotide sequence ID" value="XM_007787074.1"/>
</dbReference>
<dbReference type="OrthoDB" id="3755479at2759"/>
<organism evidence="7 8">
    <name type="scientific">Coniosporium apollinis (strain CBS 100218)</name>
    <name type="common">Rock-inhabiting black yeast</name>
    <dbReference type="NCBI Taxonomy" id="1168221"/>
    <lineage>
        <taxon>Eukaryota</taxon>
        <taxon>Fungi</taxon>
        <taxon>Dikarya</taxon>
        <taxon>Ascomycota</taxon>
        <taxon>Pezizomycotina</taxon>
        <taxon>Dothideomycetes</taxon>
        <taxon>Dothideomycetes incertae sedis</taxon>
        <taxon>Coniosporium</taxon>
    </lineage>
</organism>
<dbReference type="OMA" id="LLCEECP"/>
<dbReference type="InterPro" id="IPR012341">
    <property type="entry name" value="6hp_glycosidase-like_sf"/>
</dbReference>
<dbReference type="InterPro" id="IPR016007">
    <property type="entry name" value="Alpha_rhamnosid"/>
</dbReference>
<name>R7Z710_CONA1</name>
<dbReference type="EC" id="3.2.1.40" evidence="2"/>
<dbReference type="Pfam" id="PF05592">
    <property type="entry name" value="Bac_rhamnosid"/>
    <property type="match status" value="1"/>
</dbReference>
<evidence type="ECO:0000313" key="7">
    <source>
        <dbReference type="EMBL" id="EON69947.1"/>
    </source>
</evidence>
<keyword evidence="3" id="KW-0378">Hydrolase</keyword>
<feature type="non-terminal residue" evidence="7">
    <location>
        <position position="1"/>
    </location>
</feature>
<dbReference type="PANTHER" id="PTHR33307:SF11">
    <property type="entry name" value="ALPHA-L-RHAMNOSIDASE"/>
    <property type="match status" value="1"/>
</dbReference>
<evidence type="ECO:0000256" key="1">
    <source>
        <dbReference type="ARBA" id="ARBA00001445"/>
    </source>
</evidence>
<feature type="domain" description="Alpha-L-rhamnosidase concanavalin-like" evidence="4">
    <location>
        <begin position="16"/>
        <end position="108"/>
    </location>
</feature>
<dbReference type="GO" id="GO:0005975">
    <property type="term" value="P:carbohydrate metabolic process"/>
    <property type="evidence" value="ECO:0007669"/>
    <property type="project" value="InterPro"/>
</dbReference>
<feature type="domain" description="Alpha-L-rhamnosidase C-terminal" evidence="6">
    <location>
        <begin position="472"/>
        <end position="543"/>
    </location>
</feature>
<dbReference type="GeneID" id="19906523"/>
<dbReference type="InterPro" id="IPR035398">
    <property type="entry name" value="Bac_rhamnosid_C"/>
</dbReference>
<dbReference type="Gene3D" id="2.60.120.260">
    <property type="entry name" value="Galactose-binding domain-like"/>
    <property type="match status" value="1"/>
</dbReference>
<dbReference type="Pfam" id="PF17390">
    <property type="entry name" value="Bac_rhamnosid_C"/>
    <property type="match status" value="1"/>
</dbReference>
<dbReference type="EMBL" id="JH767644">
    <property type="protein sequence ID" value="EON69947.1"/>
    <property type="molecule type" value="Genomic_DNA"/>
</dbReference>
<evidence type="ECO:0000259" key="5">
    <source>
        <dbReference type="Pfam" id="PF17389"/>
    </source>
</evidence>
<dbReference type="Pfam" id="PF17389">
    <property type="entry name" value="Bac_rhamnosid6H"/>
    <property type="match status" value="1"/>
</dbReference>
<dbReference type="AlphaFoldDB" id="R7Z710"/>
<accession>R7Z710</accession>
<evidence type="ECO:0000313" key="8">
    <source>
        <dbReference type="Proteomes" id="UP000016924"/>
    </source>
</evidence>
<gene>
    <name evidence="7" type="ORF">W97_09212</name>
</gene>
<dbReference type="GO" id="GO:0030596">
    <property type="term" value="F:alpha-L-rhamnosidase activity"/>
    <property type="evidence" value="ECO:0007669"/>
    <property type="project" value="UniProtKB-EC"/>
</dbReference>
<dbReference type="HOGENOM" id="CLU_002926_0_1_1"/>
<proteinExistence type="predicted"/>
<dbReference type="Proteomes" id="UP000016924">
    <property type="component" value="Unassembled WGS sequence"/>
</dbReference>
<dbReference type="InterPro" id="IPR035396">
    <property type="entry name" value="Bac_rhamnosid6H"/>
</dbReference>
<dbReference type="STRING" id="1168221.R7Z710"/>
<comment type="catalytic activity">
    <reaction evidence="1">
        <text>Hydrolysis of terminal non-reducing alpha-L-rhamnose residues in alpha-L-rhamnosides.</text>
        <dbReference type="EC" id="3.2.1.40"/>
    </reaction>
</comment>
<dbReference type="PANTHER" id="PTHR33307">
    <property type="entry name" value="ALPHA-RHAMNOSIDASE (EUROFUNG)"/>
    <property type="match status" value="1"/>
</dbReference>
<feature type="domain" description="Alpha-L-rhamnosidase six-hairpin glycosidase" evidence="5">
    <location>
        <begin position="131"/>
        <end position="470"/>
    </location>
</feature>
<sequence>PPVVLHETFQPVSTRTARPGVVCFDLGQNASTMVKIVVEGAAGSEITVRYGETTYEDGTILMPDPLFKEFETGVYSTIYLRGDGKPEEWSPDFSFTCARYIQVEGVALEPGQGRPVIHSAVGQHVSSASRRLGTMETDKEDVNALLKALYWSFASNLFSYHTDCPQIEKFGWLEVTHLLAPATQYIRDVEALYTKILDDIIEAQESSGLVPTMAPEIRYMCGPLHDTITWGCAICFLPDILLRYYGSTHVISKVYRPAIRYMEYIRTKERKGGLIEHGLGDWGRDIAFGNLQANIETAVYYRCLQCLEMMARELSLWDEAEQFKQWATRIYDVYNRHLLVTDDPGRPYAYYTSLDNYPERDLQAISQAVALQFGLVPTEHRRAVESAFLDDVADCRIRSGEIGLRYLFNTLDDVGRPDIVLAMARQEEHPSYMRFLRRGETTLLEFWQDDCRSKSHDMLGSIYEWFYAAVLGVKPLSNAYKTFSIAPPYRSEFGFVEGTVDCPYGKIEVRLERREDQGYSLGLRIPTSTVATLRLPDETSRAEISRNGIAKGTAEGMDVELRPGMYIVSIHAP</sequence>
<dbReference type="Gene3D" id="1.50.10.10">
    <property type="match status" value="1"/>
</dbReference>
<dbReference type="InterPro" id="IPR008902">
    <property type="entry name" value="Rhamnosid_concanavalin"/>
</dbReference>
<evidence type="ECO:0000259" key="4">
    <source>
        <dbReference type="Pfam" id="PF05592"/>
    </source>
</evidence>
<evidence type="ECO:0000256" key="2">
    <source>
        <dbReference type="ARBA" id="ARBA00012652"/>
    </source>
</evidence>
<dbReference type="SUPFAM" id="SSF48208">
    <property type="entry name" value="Six-hairpin glycosidases"/>
    <property type="match status" value="1"/>
</dbReference>